<feature type="binding site" evidence="7">
    <location>
        <begin position="332"/>
        <end position="333"/>
    </location>
    <ligand>
        <name>FMN</name>
        <dbReference type="ChEBI" id="CHEBI:58210"/>
    </ligand>
</feature>
<dbReference type="PROSITE" id="PS51349">
    <property type="entry name" value="FMN_HYDROXY_ACID_DH_2"/>
    <property type="match status" value="1"/>
</dbReference>
<sequence>MKLDRIISIDDMRDAARRELPKIIFDFIEGGVDGEHCLATNEACGSIRLVPRYFGDVGKVDQGVTLMGQTYASPFGIGPTGLVGLFRPGGDLMLARAAAAARIPFVLSSHANASLEEAAAAAGEYTWFQLYGARNRDISADMTKRARDAGIKTLMVTVDTPVSSKRERNMRNGFSRPLRMRLPILLEALRHPGWIARYLASGGTPLFSNWSPYAPAGASNDEVADFSTTQTPNRQTWKDLEATRRLWPQKLVVKGVMHPDDAVRTVECGADGVIVSNHGGRVFDRAPSTFEIFPHVRDAVGGRTSLMLDSGIQRGGDIATALALGADFTFVGRATLYGACVAGEAGATLAIEILQREIEIVLGQIGCASPADLNQSFLFSSFGEITPRSPIAPRIARST</sequence>
<evidence type="ECO:0000313" key="10">
    <source>
        <dbReference type="Proteomes" id="UP000431269"/>
    </source>
</evidence>
<evidence type="ECO:0000256" key="4">
    <source>
        <dbReference type="ARBA" id="ARBA00023002"/>
    </source>
</evidence>
<gene>
    <name evidence="9" type="primary">mdlB_1</name>
    <name evidence="9" type="ORF">DSM104635_00467</name>
</gene>
<keyword evidence="10" id="KW-1185">Reference proteome</keyword>
<dbReference type="InterPro" id="IPR000262">
    <property type="entry name" value="FMN-dep_DH"/>
</dbReference>
<dbReference type="AlphaFoldDB" id="A0A6I6MG92"/>
<keyword evidence="3 7" id="KW-0288">FMN</keyword>
<dbReference type="CDD" id="cd02809">
    <property type="entry name" value="alpha_hydroxyacid_oxid_FMN"/>
    <property type="match status" value="1"/>
</dbReference>
<evidence type="ECO:0000256" key="6">
    <source>
        <dbReference type="PIRSR" id="PIRSR000138-1"/>
    </source>
</evidence>
<dbReference type="InterPro" id="IPR013785">
    <property type="entry name" value="Aldolase_TIM"/>
</dbReference>
<dbReference type="EMBL" id="CP047045">
    <property type="protein sequence ID" value="QGZ93655.1"/>
    <property type="molecule type" value="Genomic_DNA"/>
</dbReference>
<dbReference type="Gene3D" id="3.20.20.70">
    <property type="entry name" value="Aldolase class I"/>
    <property type="match status" value="1"/>
</dbReference>
<evidence type="ECO:0000256" key="5">
    <source>
        <dbReference type="ARBA" id="ARBA00024042"/>
    </source>
</evidence>
<feature type="binding site" evidence="7">
    <location>
        <position position="129"/>
    </location>
    <ligand>
        <name>FMN</name>
        <dbReference type="ChEBI" id="CHEBI:58210"/>
    </ligand>
</feature>
<dbReference type="InterPro" id="IPR012133">
    <property type="entry name" value="Alpha-hydoxy_acid_DH_FMN"/>
</dbReference>
<protein>
    <submittedName>
        <fullName evidence="9">(S)-mandelate dehydrogenase</fullName>
        <ecNumber evidence="9">1.1.99.31</ecNumber>
    </submittedName>
</protein>
<feature type="active site" description="Proton acceptor" evidence="6">
    <location>
        <position position="278"/>
    </location>
</feature>
<feature type="binding site" evidence="7">
    <location>
        <position position="166"/>
    </location>
    <ligand>
        <name>glyoxylate</name>
        <dbReference type="ChEBI" id="CHEBI:36655"/>
    </ligand>
</feature>
<dbReference type="GO" id="GO:0010181">
    <property type="term" value="F:FMN binding"/>
    <property type="evidence" value="ECO:0007669"/>
    <property type="project" value="InterPro"/>
</dbReference>
<feature type="binding site" evidence="7">
    <location>
        <position position="281"/>
    </location>
    <ligand>
        <name>glyoxylate</name>
        <dbReference type="ChEBI" id="CHEBI:36655"/>
    </ligand>
</feature>
<evidence type="ECO:0000256" key="3">
    <source>
        <dbReference type="ARBA" id="ARBA00022643"/>
    </source>
</evidence>
<dbReference type="PIRSF" id="PIRSF000138">
    <property type="entry name" value="Al-hdrx_acd_dh"/>
    <property type="match status" value="1"/>
</dbReference>
<feature type="binding site" evidence="7">
    <location>
        <position position="278"/>
    </location>
    <ligand>
        <name>glyoxylate</name>
        <dbReference type="ChEBI" id="CHEBI:36655"/>
    </ligand>
</feature>
<dbReference type="PANTHER" id="PTHR10578">
    <property type="entry name" value="S -2-HYDROXY-ACID OXIDASE-RELATED"/>
    <property type="match status" value="1"/>
</dbReference>
<reference evidence="10" key="1">
    <citation type="submission" date="2019-12" db="EMBL/GenBank/DDBJ databases">
        <title>Complete genome of Terracaulis silvestris 0127_4.</title>
        <authorList>
            <person name="Vieira S."/>
            <person name="Riedel T."/>
            <person name="Sproer C."/>
            <person name="Pascual J."/>
            <person name="Boedeker C."/>
            <person name="Overmann J."/>
        </authorList>
    </citation>
    <scope>NUCLEOTIDE SEQUENCE [LARGE SCALE GENOMIC DNA]</scope>
    <source>
        <strain evidence="10">0127_4</strain>
    </source>
</reference>
<name>A0A6I6MG92_9CAUL</name>
<proteinExistence type="inferred from homology"/>
<accession>A0A6I6MG92</accession>
<dbReference type="GO" id="GO:0005886">
    <property type="term" value="C:plasma membrane"/>
    <property type="evidence" value="ECO:0007669"/>
    <property type="project" value="TreeGrafter"/>
</dbReference>
<feature type="binding site" evidence="7">
    <location>
        <position position="157"/>
    </location>
    <ligand>
        <name>FMN</name>
        <dbReference type="ChEBI" id="CHEBI:58210"/>
    </ligand>
</feature>
<evidence type="ECO:0000259" key="8">
    <source>
        <dbReference type="PROSITE" id="PS51349"/>
    </source>
</evidence>
<comment type="cofactor">
    <cofactor evidence="1">
        <name>FMN</name>
        <dbReference type="ChEBI" id="CHEBI:58210"/>
    </cofactor>
</comment>
<dbReference type="Pfam" id="PF01070">
    <property type="entry name" value="FMN_dh"/>
    <property type="match status" value="1"/>
</dbReference>
<dbReference type="KEGG" id="tsv:DSM104635_00467"/>
<evidence type="ECO:0000256" key="7">
    <source>
        <dbReference type="PIRSR" id="PIRSR000138-2"/>
    </source>
</evidence>
<dbReference type="Proteomes" id="UP000431269">
    <property type="component" value="Chromosome"/>
</dbReference>
<dbReference type="GO" id="GO:0004459">
    <property type="term" value="F:L-lactate dehydrogenase (NAD+) activity"/>
    <property type="evidence" value="ECO:0007669"/>
    <property type="project" value="TreeGrafter"/>
</dbReference>
<evidence type="ECO:0000313" key="9">
    <source>
        <dbReference type="EMBL" id="QGZ93655.1"/>
    </source>
</evidence>
<comment type="similarity">
    <text evidence="5">Belongs to the FMN-dependent alpha-hydroxy acid dehydrogenase family.</text>
</comment>
<dbReference type="PANTHER" id="PTHR10578:SF107">
    <property type="entry name" value="2-HYDROXYACID OXIDASE 1"/>
    <property type="match status" value="1"/>
</dbReference>
<organism evidence="9 10">
    <name type="scientific">Terricaulis silvestris</name>
    <dbReference type="NCBI Taxonomy" id="2686094"/>
    <lineage>
        <taxon>Bacteria</taxon>
        <taxon>Pseudomonadati</taxon>
        <taxon>Pseudomonadota</taxon>
        <taxon>Alphaproteobacteria</taxon>
        <taxon>Caulobacterales</taxon>
        <taxon>Caulobacteraceae</taxon>
        <taxon>Terricaulis</taxon>
    </lineage>
</organism>
<feature type="binding site" evidence="7">
    <location>
        <begin position="79"/>
        <end position="81"/>
    </location>
    <ligand>
        <name>FMN</name>
        <dbReference type="ChEBI" id="CHEBI:58210"/>
    </ligand>
</feature>
<evidence type="ECO:0000256" key="2">
    <source>
        <dbReference type="ARBA" id="ARBA00022630"/>
    </source>
</evidence>
<evidence type="ECO:0000256" key="1">
    <source>
        <dbReference type="ARBA" id="ARBA00001917"/>
    </source>
</evidence>
<dbReference type="GO" id="GO:0033720">
    <property type="term" value="F:(S)-mandelate dehydrogenase activity"/>
    <property type="evidence" value="ECO:0007669"/>
    <property type="project" value="UniProtKB-EC"/>
</dbReference>
<feature type="domain" description="FMN hydroxy acid dehydrogenase" evidence="8">
    <location>
        <begin position="1"/>
        <end position="383"/>
    </location>
</feature>
<keyword evidence="4 9" id="KW-0560">Oxidoreductase</keyword>
<dbReference type="RefSeq" id="WP_158764654.1">
    <property type="nucleotide sequence ID" value="NZ_CP047045.1"/>
</dbReference>
<dbReference type="SUPFAM" id="SSF51395">
    <property type="entry name" value="FMN-linked oxidoreductases"/>
    <property type="match status" value="1"/>
</dbReference>
<dbReference type="InterPro" id="IPR037396">
    <property type="entry name" value="FMN_HAD"/>
</dbReference>
<keyword evidence="2 7" id="KW-0285">Flavoprotein</keyword>
<dbReference type="GO" id="GO:0009060">
    <property type="term" value="P:aerobic respiration"/>
    <property type="evidence" value="ECO:0007669"/>
    <property type="project" value="TreeGrafter"/>
</dbReference>
<feature type="binding site" evidence="7">
    <location>
        <position position="108"/>
    </location>
    <ligand>
        <name>FMN</name>
        <dbReference type="ChEBI" id="CHEBI:58210"/>
    </ligand>
</feature>
<dbReference type="EC" id="1.1.99.31" evidence="9"/>
<feature type="binding site" evidence="7">
    <location>
        <position position="131"/>
    </location>
    <ligand>
        <name>glyoxylate</name>
        <dbReference type="ChEBI" id="CHEBI:36655"/>
    </ligand>
</feature>
<feature type="binding site" evidence="7">
    <location>
        <position position="276"/>
    </location>
    <ligand>
        <name>FMN</name>
        <dbReference type="ChEBI" id="CHEBI:58210"/>
    </ligand>
</feature>
<feature type="binding site" evidence="7">
    <location>
        <position position="254"/>
    </location>
    <ligand>
        <name>FMN</name>
        <dbReference type="ChEBI" id="CHEBI:58210"/>
    </ligand>
</feature>